<dbReference type="GO" id="GO:0000724">
    <property type="term" value="P:double-strand break repair via homologous recombination"/>
    <property type="evidence" value="ECO:0007669"/>
    <property type="project" value="TreeGrafter"/>
</dbReference>
<gene>
    <name evidence="31" type="ORF">D0869_01401</name>
</gene>
<dbReference type="Pfam" id="PF14260">
    <property type="entry name" value="zf-C4pol"/>
    <property type="match status" value="1"/>
</dbReference>
<evidence type="ECO:0000259" key="27">
    <source>
        <dbReference type="Pfam" id="PF14260"/>
    </source>
</evidence>
<evidence type="ECO:0000256" key="10">
    <source>
        <dbReference type="ARBA" id="ARBA00022723"/>
    </source>
</evidence>
<keyword evidence="9" id="KW-0235">DNA replication</keyword>
<dbReference type="GO" id="GO:0003887">
    <property type="term" value="F:DNA-directed DNA polymerase activity"/>
    <property type="evidence" value="ECO:0007669"/>
    <property type="project" value="UniProtKB-KW"/>
</dbReference>
<dbReference type="SUPFAM" id="SSF53098">
    <property type="entry name" value="Ribonuclease H-like"/>
    <property type="match status" value="1"/>
</dbReference>
<dbReference type="FunFam" id="3.30.342.10:FF:000018">
    <property type="entry name" value="DNA polymerase"/>
    <property type="match status" value="1"/>
</dbReference>
<keyword evidence="8" id="KW-0548">Nucleotidyltransferase</keyword>
<feature type="compositionally biased region" description="Polar residues" evidence="23">
    <location>
        <begin position="288"/>
        <end position="305"/>
    </location>
</feature>
<feature type="region of interest" description="Disordered" evidence="23">
    <location>
        <begin position="393"/>
        <end position="413"/>
    </location>
</feature>
<feature type="region of interest" description="Disordered" evidence="23">
    <location>
        <begin position="717"/>
        <end position="738"/>
    </location>
</feature>
<keyword evidence="18" id="KW-0234">DNA repair</keyword>
<dbReference type="GO" id="GO:0008270">
    <property type="term" value="F:zinc ion binding"/>
    <property type="evidence" value="ECO:0007669"/>
    <property type="project" value="UniProtKB-KW"/>
</dbReference>
<dbReference type="CDD" id="cd05778">
    <property type="entry name" value="DNA_polB_zeta_exo"/>
    <property type="match status" value="1"/>
</dbReference>
<organism evidence="31 32">
    <name type="scientific">Hortaea werneckii</name>
    <name type="common">Black yeast</name>
    <name type="synonym">Cladosporium werneckii</name>
    <dbReference type="NCBI Taxonomy" id="91943"/>
    <lineage>
        <taxon>Eukaryota</taxon>
        <taxon>Fungi</taxon>
        <taxon>Dikarya</taxon>
        <taxon>Ascomycota</taxon>
        <taxon>Pezizomycotina</taxon>
        <taxon>Dothideomycetes</taxon>
        <taxon>Dothideomycetidae</taxon>
        <taxon>Mycosphaerellales</taxon>
        <taxon>Teratosphaeriaceae</taxon>
        <taxon>Hortaea</taxon>
    </lineage>
</organism>
<dbReference type="PANTHER" id="PTHR45812:SF1">
    <property type="entry name" value="DNA POLYMERASE ZETA CATALYTIC SUBUNIT"/>
    <property type="match status" value="1"/>
</dbReference>
<dbReference type="Pfam" id="PF03104">
    <property type="entry name" value="DNA_pol_B_exo1"/>
    <property type="match status" value="1"/>
</dbReference>
<dbReference type="FunFam" id="3.30.420.10:FF:000024">
    <property type="entry name" value="DNA polymerase zeta catalytic subunit"/>
    <property type="match status" value="1"/>
</dbReference>
<evidence type="ECO:0000259" key="30">
    <source>
        <dbReference type="Pfam" id="PF24065"/>
    </source>
</evidence>
<keyword evidence="7" id="KW-0808">Transferase</keyword>
<evidence type="ECO:0000259" key="28">
    <source>
        <dbReference type="Pfam" id="PF20684"/>
    </source>
</evidence>
<evidence type="ECO:0000256" key="19">
    <source>
        <dbReference type="ARBA" id="ARBA00023242"/>
    </source>
</evidence>
<feature type="transmembrane region" description="Helical" evidence="24">
    <location>
        <begin position="134"/>
        <end position="156"/>
    </location>
</feature>
<dbReference type="Pfam" id="PF24055">
    <property type="entry name" value="POL3_N"/>
    <property type="match status" value="1"/>
</dbReference>
<feature type="compositionally biased region" description="Polar residues" evidence="23">
    <location>
        <begin position="1009"/>
        <end position="1028"/>
    </location>
</feature>
<dbReference type="InterPro" id="IPR056435">
    <property type="entry name" value="DPOD/Z_N"/>
</dbReference>
<dbReference type="FunFam" id="1.10.132.60:FF:000007">
    <property type="entry name" value="DNA polymerase"/>
    <property type="match status" value="1"/>
</dbReference>
<evidence type="ECO:0000256" key="13">
    <source>
        <dbReference type="ARBA" id="ARBA00022833"/>
    </source>
</evidence>
<evidence type="ECO:0000313" key="32">
    <source>
        <dbReference type="Proteomes" id="UP000281245"/>
    </source>
</evidence>
<comment type="subcellular location">
    <subcellularLocation>
        <location evidence="2">Nucleus</location>
    </subcellularLocation>
</comment>
<dbReference type="InterPro" id="IPR042087">
    <property type="entry name" value="DNA_pol_B_thumb"/>
</dbReference>
<comment type="catalytic activity">
    <reaction evidence="20">
        <text>DNA(n) + a 2'-deoxyribonucleoside 5'-triphosphate = DNA(n+1) + diphosphate</text>
        <dbReference type="Rhea" id="RHEA:22508"/>
        <dbReference type="Rhea" id="RHEA-COMP:17339"/>
        <dbReference type="Rhea" id="RHEA-COMP:17340"/>
        <dbReference type="ChEBI" id="CHEBI:33019"/>
        <dbReference type="ChEBI" id="CHEBI:61560"/>
        <dbReference type="ChEBI" id="CHEBI:173112"/>
        <dbReference type="EC" id="2.7.7.7"/>
    </reaction>
</comment>
<dbReference type="SUPFAM" id="SSF56672">
    <property type="entry name" value="DNA/RNA polymerases"/>
    <property type="match status" value="1"/>
</dbReference>
<evidence type="ECO:0000256" key="18">
    <source>
        <dbReference type="ARBA" id="ARBA00023204"/>
    </source>
</evidence>
<keyword evidence="10" id="KW-0479">Metal-binding</keyword>
<evidence type="ECO:0000256" key="14">
    <source>
        <dbReference type="ARBA" id="ARBA00022932"/>
    </source>
</evidence>
<comment type="subunit">
    <text evidence="21">Forms DNA polymerase zeta with REV7.</text>
</comment>
<dbReference type="Gene3D" id="1.10.287.690">
    <property type="entry name" value="Helix hairpin bin"/>
    <property type="match status" value="1"/>
</dbReference>
<evidence type="ECO:0000256" key="23">
    <source>
        <dbReference type="SAM" id="MobiDB-lite"/>
    </source>
</evidence>
<evidence type="ECO:0000256" key="15">
    <source>
        <dbReference type="ARBA" id="ARBA00023004"/>
    </source>
</evidence>
<feature type="compositionally biased region" description="Basic and acidic residues" evidence="23">
    <location>
        <begin position="1046"/>
        <end position="1056"/>
    </location>
</feature>
<evidence type="ECO:0000256" key="2">
    <source>
        <dbReference type="ARBA" id="ARBA00004123"/>
    </source>
</evidence>
<dbReference type="InterPro" id="IPR023211">
    <property type="entry name" value="DNA_pol_palm_dom_sf"/>
</dbReference>
<dbReference type="GO" id="GO:0005634">
    <property type="term" value="C:nucleus"/>
    <property type="evidence" value="ECO:0007669"/>
    <property type="project" value="UniProtKB-SubCell"/>
</dbReference>
<dbReference type="GO" id="GO:0003677">
    <property type="term" value="F:DNA binding"/>
    <property type="evidence" value="ECO:0007669"/>
    <property type="project" value="UniProtKB-KW"/>
</dbReference>
<feature type="domain" description="DNA-directed DNA polymerase family B exonuclease" evidence="26">
    <location>
        <begin position="1251"/>
        <end position="1431"/>
    </location>
</feature>
<evidence type="ECO:0000256" key="6">
    <source>
        <dbReference type="ARBA" id="ARBA00022485"/>
    </source>
</evidence>
<dbReference type="InterPro" id="IPR006134">
    <property type="entry name" value="DNA-dir_DNA_pol_B_multi_dom"/>
</dbReference>
<evidence type="ECO:0000256" key="7">
    <source>
        <dbReference type="ARBA" id="ARBA00022679"/>
    </source>
</evidence>
<evidence type="ECO:0000256" key="22">
    <source>
        <dbReference type="SAM" id="Coils"/>
    </source>
</evidence>
<evidence type="ECO:0000256" key="24">
    <source>
        <dbReference type="SAM" id="Phobius"/>
    </source>
</evidence>
<feature type="transmembrane region" description="Helical" evidence="24">
    <location>
        <begin position="485"/>
        <end position="505"/>
    </location>
</feature>
<feature type="domain" description="DNA-directed DNA polymerase family B multifunctional" evidence="25">
    <location>
        <begin position="1498"/>
        <end position="1944"/>
    </location>
</feature>
<dbReference type="GO" id="GO:0016035">
    <property type="term" value="C:zeta DNA polymerase complex"/>
    <property type="evidence" value="ECO:0007669"/>
    <property type="project" value="InterPro"/>
</dbReference>
<dbReference type="InterPro" id="IPR036397">
    <property type="entry name" value="RNaseH_sf"/>
</dbReference>
<keyword evidence="19" id="KW-0539">Nucleus</keyword>
<feature type="compositionally biased region" description="Basic and acidic residues" evidence="23">
    <location>
        <begin position="892"/>
        <end position="923"/>
    </location>
</feature>
<evidence type="ECO:0000256" key="4">
    <source>
        <dbReference type="ARBA" id="ARBA00012417"/>
    </source>
</evidence>
<dbReference type="VEuPathDB" id="FungiDB:BTJ68_12027"/>
<evidence type="ECO:0000256" key="21">
    <source>
        <dbReference type="ARBA" id="ARBA00066055"/>
    </source>
</evidence>
<dbReference type="InterPro" id="IPR012337">
    <property type="entry name" value="RNaseH-like_sf"/>
</dbReference>
<dbReference type="SMART" id="SM00486">
    <property type="entry name" value="POLBc"/>
    <property type="match status" value="1"/>
</dbReference>
<feature type="domain" description="Rhodopsin" evidence="28">
    <location>
        <begin position="34"/>
        <end position="271"/>
    </location>
</feature>
<dbReference type="InterPro" id="IPR056447">
    <property type="entry name" value="REV3_N"/>
</dbReference>
<evidence type="ECO:0000256" key="3">
    <source>
        <dbReference type="ARBA" id="ARBA00005755"/>
    </source>
</evidence>
<keyword evidence="24" id="KW-0812">Transmembrane</keyword>
<evidence type="ECO:0000259" key="25">
    <source>
        <dbReference type="Pfam" id="PF00136"/>
    </source>
</evidence>
<dbReference type="OrthoDB" id="2414538at2759"/>
<feature type="domain" description="C4-type zinc-finger of DNA polymerase delta" evidence="27">
    <location>
        <begin position="1991"/>
        <end position="2073"/>
    </location>
</feature>
<dbReference type="PROSITE" id="PS00116">
    <property type="entry name" value="DNA_POLYMERASE_B"/>
    <property type="match status" value="1"/>
</dbReference>
<keyword evidence="22" id="KW-0175">Coiled coil</keyword>
<feature type="compositionally biased region" description="Polar residues" evidence="23">
    <location>
        <begin position="404"/>
        <end position="413"/>
    </location>
</feature>
<dbReference type="EC" id="2.7.7.7" evidence="4"/>
<dbReference type="InterPro" id="IPR049326">
    <property type="entry name" value="Rhodopsin_dom_fungi"/>
</dbReference>
<dbReference type="Pfam" id="PF20684">
    <property type="entry name" value="Fung_rhodopsin"/>
    <property type="match status" value="1"/>
</dbReference>
<dbReference type="PRINTS" id="PR00106">
    <property type="entry name" value="DNAPOLB"/>
</dbReference>
<feature type="transmembrane region" description="Helical" evidence="24">
    <location>
        <begin position="105"/>
        <end position="122"/>
    </location>
</feature>
<dbReference type="EMBL" id="QWIJ01000057">
    <property type="protein sequence ID" value="RMX88738.1"/>
    <property type="molecule type" value="Genomic_DNA"/>
</dbReference>
<evidence type="ECO:0000259" key="26">
    <source>
        <dbReference type="Pfam" id="PF03104"/>
    </source>
</evidence>
<feature type="compositionally biased region" description="Low complexity" evidence="23">
    <location>
        <begin position="1031"/>
        <end position="1045"/>
    </location>
</feature>
<reference evidence="31 32" key="1">
    <citation type="journal article" date="2018" name="BMC Genomics">
        <title>Genomic evidence for intraspecific hybridization in a clonal and extremely halotolerant yeast.</title>
        <authorList>
            <person name="Gostincar C."/>
            <person name="Stajich J.E."/>
            <person name="Zupancic J."/>
            <person name="Zalar P."/>
            <person name="Gunde-Cimerman N."/>
        </authorList>
    </citation>
    <scope>NUCLEOTIDE SEQUENCE [LARGE SCALE GENOMIC DNA]</scope>
    <source>
        <strain evidence="31 32">EXF-6656</strain>
    </source>
</reference>
<dbReference type="GO" id="GO:0051539">
    <property type="term" value="F:4 iron, 4 sulfur cluster binding"/>
    <property type="evidence" value="ECO:0007669"/>
    <property type="project" value="UniProtKB-KW"/>
</dbReference>
<evidence type="ECO:0000256" key="17">
    <source>
        <dbReference type="ARBA" id="ARBA00023125"/>
    </source>
</evidence>
<sequence length="2107" mass="238686">MSDEPTPWERRFRIETWVEYAVGVSIIILRIGARLRTRRNVSRLQVDDYIALQTIVWYTLLVVAINRIVFGGGSNFMTPEEEAALTPEIKAERVRGSKWVLVSEQAMIMSVWSCKAVMLILYRTLTNGLKQEWWINAVAVYVACGWVATEITYFSACRPFSGYWSVPAVSTQCWSYWNFEYVEGVFNISADVFMLIIAIPVVSKVKLPWLQKAPLLGVFGLGIFVIAAAILTKLYCFVPALLSYEYLAWYMREATVSIIVTMLPVLWSLLRDLFPVLRNWGYKTNTGSQNTNSHGYDTSASASSKLRSRVRTSVDDLRPSGSEEQLNLTTLEINKHVMVSVEEDFGRTNDAEMEGSQRTMVYSGPDASSSATMADQRDIFRVRLNCVDHYQHPPSSLDPPLWGPSSSPTQRTSLPSVPVIRVFGSTETGQKVCAHIHGALPYLYVPYTEGLGKDEVERYIKTLRDSIDHALALSYRRNPYDPRNATFVAHISLVKGVPFFGYHVGYRHFLKIYLLNPQHMTRFTDLLQQGAIMKQVFQPYEAHLQYLLQWMCDFNLYGCAYIELEAAKVGWRAPVPEWIELEDPTHLWHDRSIPRNRVLGEDRFPRQSHCQLEVDIRVEDIINRTSIKPRELHHSFIERLSSLENLPPDEKLVHSMAGLWKDETRRRKLRMGLSDPGSSPFPPEVLVSMSADPRDTSKGGWIHEDEFREMLSELAGQERKARGGGDLSFESFGQQKSEDDGIQTVFESVEELFQERLAASWNASHGKEDDLIQDNLATADLAAEDSNLRAAEDPLVDVSSIRQVVDESEYGSDEDEARTKALTQRQRLKEAGGIDAGLGEEANVEVGTHNVEADAEQIDNVHVPAQTVRMAEEGKGLKRPAHGGSQGVFKRPRQDTVDGEQTESKHVSFRVRDIKPEKPRKDAPTLSGTDLSRIPSAAQPRRKEDLEEDIPPSAQPPSSSQQPHPPSSQRSSSQPSQQKSLGFPHVKDPYDPDTTLRLSQRDDLGHISHQGSQQNESQKGGSFISEISNDALASTSKSGSSTKPLSSKEARPRIDRRVATRYGGAFNTSSNRDTFVFGLAAPTYKEVEATTEPQVIYQDAYYSNEKDVPERPREYAGQEFRLESTTLPFLQPFDPHGEVHTGKGTVIDKAKTELEEQRRRKVCSLRSWEIMKPPPTFSEVREWLHVENANEEGDELDTFEVDGPPQASQIKRKNRPAAELSQIEGPTQKNNHGFKYSQRKASTSVQHETGYMSTMALEVHANSRNDLAPDPERDEVDIVFWCLADEQLEGEESQKTGVVLLDKEDNEAHITRIRKILGSNVEVDTEDNELDLLNRIVDIVRSWDPDILTGYEVHNSSWGYLIERARLVYEFNLPDELSRMKAQSHGRFGKDADRWGFTHTSTVRITGRHTINVWRAMRSELNLLQYTMENVVFHLLHRRIPHYAYKDLTKWYTSGKPRDLAKLLDYHMTRTKLDLEILDANELIPRTSEQARLLGVDFFSVFSRGSQFKVESLMFRIAKPESFVLVSPSRKQVGAQNALECLPLVMEPQSAFYNSPLLVLDFQSLYPSVMIAYNYCYSTCLGRIVNWRGTNKMGFADFKREPGLMELVKDHVNIAPNGMMYVKPNMRKSLLAKMLGEILETRVMVKSGMKVDKDDKTLQQLLNNRQLALKLIANVTYGYTSASFSGRMPCSEIADSIVQTGRETLEKAIALIHSVEQWGAEVVYGDTDSLFVYLKGRTKDEAFRIGEEISKQVTEMNPRPVKLKFEKVYHPCVLLAKKRYVGFKYESPSQKEPEFDAKGIETVRRDGTPAEQKIEEKALKLLFRSSDLSQVKQYFQKQCTKIMQGRVSIQDFCFAKEVKLGTYADKGPPPPGALIATKRMLRDPRTEPQYGERVPYVVIAGGPGARLWERCVEPERLIYDEQAELDAEYYILKNLIPPLERIFNLVGANVRGWYDEMPKVQRIRLLGGPRDGDVNVKGRKTMESYMGSSLCLACRTKLPPAPPQVIGGPAALPLCVSCRLHQAQKTMLHLRKKLQKAEKKVRDMEDVCRSCADLSAVDEIKCDSRDCPIFYSRVKASSQLEVARNGIGSVLQTFEAEVAAREADLEW</sequence>
<keyword evidence="13" id="KW-0862">Zinc</keyword>
<keyword evidence="14" id="KW-0239">DNA-directed DNA polymerase</keyword>
<evidence type="ECO:0000256" key="1">
    <source>
        <dbReference type="ARBA" id="ARBA00001966"/>
    </source>
</evidence>
<dbReference type="Pfam" id="PF00136">
    <property type="entry name" value="DNA_pol_B"/>
    <property type="match status" value="1"/>
</dbReference>
<accession>A0A3M6XE05</accession>
<evidence type="ECO:0000256" key="11">
    <source>
        <dbReference type="ARBA" id="ARBA00022763"/>
    </source>
</evidence>
<feature type="region of interest" description="Disordered" evidence="23">
    <location>
        <begin position="288"/>
        <end position="321"/>
    </location>
</feature>
<dbReference type="FunFam" id="1.10.287.690:FF:000002">
    <property type="entry name" value="DNA polymerase zeta"/>
    <property type="match status" value="1"/>
</dbReference>
<feature type="transmembrane region" description="Helical" evidence="24">
    <location>
        <begin position="20"/>
        <end position="37"/>
    </location>
</feature>
<feature type="domain" description="DNA polymerase delta/zeta catalytic subunit N-terminal" evidence="29">
    <location>
        <begin position="438"/>
        <end position="520"/>
    </location>
</feature>
<dbReference type="GO" id="GO:0000166">
    <property type="term" value="F:nucleotide binding"/>
    <property type="evidence" value="ECO:0007669"/>
    <property type="project" value="InterPro"/>
</dbReference>
<comment type="caution">
    <text evidence="31">The sequence shown here is derived from an EMBL/GenBank/DDBJ whole genome shotgun (WGS) entry which is preliminary data.</text>
</comment>
<evidence type="ECO:0000256" key="16">
    <source>
        <dbReference type="ARBA" id="ARBA00023014"/>
    </source>
</evidence>
<dbReference type="Proteomes" id="UP000281245">
    <property type="component" value="Unassembled WGS sequence"/>
</dbReference>
<keyword evidence="12" id="KW-0863">Zinc-finger</keyword>
<keyword evidence="17" id="KW-0238">DNA-binding</keyword>
<dbReference type="Gene3D" id="3.30.420.10">
    <property type="entry name" value="Ribonuclease H-like superfamily/Ribonuclease H"/>
    <property type="match status" value="1"/>
</dbReference>
<proteinExistence type="inferred from homology"/>
<evidence type="ECO:0000256" key="12">
    <source>
        <dbReference type="ARBA" id="ARBA00022771"/>
    </source>
</evidence>
<feature type="transmembrane region" description="Helical" evidence="24">
    <location>
        <begin position="215"/>
        <end position="235"/>
    </location>
</feature>
<keyword evidence="16" id="KW-0411">Iron-sulfur</keyword>
<dbReference type="InterPro" id="IPR006133">
    <property type="entry name" value="DNA-dir_DNA_pol_B_exonuc"/>
</dbReference>
<feature type="transmembrane region" description="Helical" evidence="24">
    <location>
        <begin position="49"/>
        <end position="70"/>
    </location>
</feature>
<dbReference type="InterPro" id="IPR025687">
    <property type="entry name" value="Znf-C4pol"/>
</dbReference>
<comment type="cofactor">
    <cofactor evidence="1">
        <name>[4Fe-4S] cluster</name>
        <dbReference type="ChEBI" id="CHEBI:49883"/>
    </cofactor>
</comment>
<dbReference type="GO" id="GO:0042276">
    <property type="term" value="P:error-prone translesion synthesis"/>
    <property type="evidence" value="ECO:0007669"/>
    <property type="project" value="TreeGrafter"/>
</dbReference>
<dbReference type="Gene3D" id="3.90.1600.10">
    <property type="entry name" value="Palm domain of DNA polymerase"/>
    <property type="match status" value="1"/>
</dbReference>
<keyword evidence="24" id="KW-0472">Membrane</keyword>
<dbReference type="CDD" id="cd05534">
    <property type="entry name" value="POLBc_zeta"/>
    <property type="match status" value="1"/>
</dbReference>
<evidence type="ECO:0000256" key="20">
    <source>
        <dbReference type="ARBA" id="ARBA00049244"/>
    </source>
</evidence>
<evidence type="ECO:0000313" key="31">
    <source>
        <dbReference type="EMBL" id="RMX88738.1"/>
    </source>
</evidence>
<comment type="similarity">
    <text evidence="3">Belongs to the DNA polymerase type-B family.</text>
</comment>
<evidence type="ECO:0000256" key="8">
    <source>
        <dbReference type="ARBA" id="ARBA00022695"/>
    </source>
</evidence>
<evidence type="ECO:0000259" key="29">
    <source>
        <dbReference type="Pfam" id="PF24055"/>
    </source>
</evidence>
<dbReference type="InterPro" id="IPR006172">
    <property type="entry name" value="DNA-dir_DNA_pol_B"/>
</dbReference>
<dbReference type="GO" id="GO:0006260">
    <property type="term" value="P:DNA replication"/>
    <property type="evidence" value="ECO:0007669"/>
    <property type="project" value="UniProtKB-KW"/>
</dbReference>
<dbReference type="Gene3D" id="3.30.342.10">
    <property type="entry name" value="DNA Polymerase, chain B, domain 1"/>
    <property type="match status" value="1"/>
</dbReference>
<evidence type="ECO:0000256" key="5">
    <source>
        <dbReference type="ARBA" id="ARBA00021589"/>
    </source>
</evidence>
<dbReference type="VEuPathDB" id="FungiDB:BTJ68_07238"/>
<dbReference type="InterPro" id="IPR017964">
    <property type="entry name" value="DNA-dir_DNA_pol_B_CS"/>
</dbReference>
<feature type="region of interest" description="Disordered" evidence="23">
    <location>
        <begin position="872"/>
        <end position="1056"/>
    </location>
</feature>
<keyword evidence="6" id="KW-0004">4Fe-4S</keyword>
<keyword evidence="11" id="KW-0227">DNA damage</keyword>
<evidence type="ECO:0000256" key="9">
    <source>
        <dbReference type="ARBA" id="ARBA00022705"/>
    </source>
</evidence>
<dbReference type="Gene3D" id="1.10.132.60">
    <property type="entry name" value="DNA polymerase family B, C-terminal domain"/>
    <property type="match status" value="1"/>
</dbReference>
<dbReference type="PANTHER" id="PTHR45812">
    <property type="entry name" value="DNA POLYMERASE ZETA CATALYTIC SUBUNIT"/>
    <property type="match status" value="1"/>
</dbReference>
<keyword evidence="15" id="KW-0408">Iron</keyword>
<feature type="domain" description="DNA polymerase zeta catalytic subunit N-terminal" evidence="30">
    <location>
        <begin position="380"/>
        <end position="437"/>
    </location>
</feature>
<name>A0A3M6XE05_HORWE</name>
<feature type="transmembrane region" description="Helical" evidence="24">
    <location>
        <begin position="184"/>
        <end position="203"/>
    </location>
</feature>
<feature type="compositionally biased region" description="Low complexity" evidence="23">
    <location>
        <begin position="956"/>
        <end position="980"/>
    </location>
</feature>
<keyword evidence="24" id="KW-1133">Transmembrane helix</keyword>
<feature type="coiled-coil region" evidence="22">
    <location>
        <begin position="2020"/>
        <end position="2047"/>
    </location>
</feature>
<protein>
    <recommendedName>
        <fullName evidence="5">DNA polymerase zeta catalytic subunit</fullName>
        <ecNumber evidence="4">2.7.7.7</ecNumber>
    </recommendedName>
</protein>
<dbReference type="InterPro" id="IPR043502">
    <property type="entry name" value="DNA/RNA_pol_sf"/>
</dbReference>
<dbReference type="InterPro" id="IPR030559">
    <property type="entry name" value="PolZ_Rev3"/>
</dbReference>
<dbReference type="Pfam" id="PF24065">
    <property type="entry name" value="REV3_N"/>
    <property type="match status" value="1"/>
</dbReference>
<feature type="transmembrane region" description="Helical" evidence="24">
    <location>
        <begin position="247"/>
        <end position="270"/>
    </location>
</feature>